<dbReference type="HOGENOM" id="CLU_098232_3_0_9"/>
<dbReference type="STRING" id="679200.HMPREF9333_00938"/>
<evidence type="ECO:0000313" key="2">
    <source>
        <dbReference type="EMBL" id="EHI55895.1"/>
    </source>
</evidence>
<comment type="caution">
    <text evidence="2">The sequence shown here is derived from an EMBL/GenBank/DDBJ whole genome shotgun (WGS) entry which is preliminary data.</text>
</comment>
<dbReference type="NCBIfam" id="TIGR04518">
    <property type="entry name" value="ECF_S_folT_fam"/>
    <property type="match status" value="1"/>
</dbReference>
<feature type="transmembrane region" description="Helical" evidence="1">
    <location>
        <begin position="63"/>
        <end position="84"/>
    </location>
</feature>
<keyword evidence="1" id="KW-0812">Transmembrane</keyword>
<feature type="transmembrane region" description="Helical" evidence="1">
    <location>
        <begin position="121"/>
        <end position="140"/>
    </location>
</feature>
<dbReference type="Gene3D" id="1.10.1760.20">
    <property type="match status" value="1"/>
</dbReference>
<dbReference type="Pfam" id="PF12822">
    <property type="entry name" value="ECF_trnsprt"/>
    <property type="match status" value="1"/>
</dbReference>
<feature type="transmembrane region" description="Helical" evidence="1">
    <location>
        <begin position="90"/>
        <end position="109"/>
    </location>
</feature>
<reference evidence="2 3" key="1">
    <citation type="submission" date="2011-08" db="EMBL/GenBank/DDBJ databases">
        <title>The Genome Sequence of Johnsonella ignava ATCC 51276.</title>
        <authorList>
            <consortium name="The Broad Institute Genome Sequencing Platform"/>
            <person name="Earl A."/>
            <person name="Ward D."/>
            <person name="Feldgarden M."/>
            <person name="Gevers D."/>
            <person name="Izard J."/>
            <person name="Blanton J.M."/>
            <person name="Baranova O.V."/>
            <person name="Dewhirst F.E."/>
            <person name="Young S.K."/>
            <person name="Zeng Q."/>
            <person name="Gargeya S."/>
            <person name="Fitzgerald M."/>
            <person name="Haas B."/>
            <person name="Abouelleil A."/>
            <person name="Alvarado L."/>
            <person name="Arachchi H.M."/>
            <person name="Berlin A."/>
            <person name="Brown A."/>
            <person name="Chapman S.B."/>
            <person name="Chen Z."/>
            <person name="Dunbar C."/>
            <person name="Freedman E."/>
            <person name="Gearin G."/>
            <person name="Gellesch M."/>
            <person name="Goldberg J."/>
            <person name="Griggs A."/>
            <person name="Gujja S."/>
            <person name="Heiman D."/>
            <person name="Howarth C."/>
            <person name="Larson L."/>
            <person name="Lui A."/>
            <person name="MacDonald P.J.P."/>
            <person name="Montmayeur A."/>
            <person name="Murphy C."/>
            <person name="Neiman D."/>
            <person name="Pearson M."/>
            <person name="Priest M."/>
            <person name="Roberts A."/>
            <person name="Saif S."/>
            <person name="Shea T."/>
            <person name="Shenoy N."/>
            <person name="Sisk P."/>
            <person name="Stolte C."/>
            <person name="Sykes S."/>
            <person name="Wortman J."/>
            <person name="Nusbaum C."/>
            <person name="Birren B."/>
        </authorList>
    </citation>
    <scope>NUCLEOTIDE SEQUENCE [LARGE SCALE GENOMIC DNA]</scope>
    <source>
        <strain evidence="2 3">ATCC 51276</strain>
    </source>
</reference>
<dbReference type="Proteomes" id="UP000003011">
    <property type="component" value="Unassembled WGS sequence"/>
</dbReference>
<dbReference type="RefSeq" id="WP_005540251.1">
    <property type="nucleotide sequence ID" value="NZ_JH378831.1"/>
</dbReference>
<gene>
    <name evidence="2" type="ORF">HMPREF9333_00938</name>
</gene>
<proteinExistence type="predicted"/>
<feature type="transmembrane region" description="Helical" evidence="1">
    <location>
        <begin position="22"/>
        <end position="42"/>
    </location>
</feature>
<keyword evidence="1" id="KW-0472">Membrane</keyword>
<dbReference type="InterPro" id="IPR030949">
    <property type="entry name" value="ECF_S_folate_fam"/>
</dbReference>
<dbReference type="AlphaFoldDB" id="G5GH98"/>
<dbReference type="EMBL" id="ACZL01000015">
    <property type="protein sequence ID" value="EHI55895.1"/>
    <property type="molecule type" value="Genomic_DNA"/>
</dbReference>
<keyword evidence="1" id="KW-1133">Transmembrane helix</keyword>
<accession>G5GH98</accession>
<feature type="transmembrane region" description="Helical" evidence="1">
    <location>
        <begin position="160"/>
        <end position="180"/>
    </location>
</feature>
<protein>
    <recommendedName>
        <fullName evidence="4">Folate family ECF transporter S component</fullName>
    </recommendedName>
</protein>
<dbReference type="eggNOG" id="COG4720">
    <property type="taxonomic scope" value="Bacteria"/>
</dbReference>
<sequence>MFDEFKENFKESASRFFVLENLVLAGMLCALGIVITTVTGMLPILPRYMKLGLGSVAKRCIGYLLGPAVSIGTAFVMDIVGYMMNPSSGTFFIGFTINEMLAGFIYGVAFYNKKLTIKRVLVANIIVMVLCNLFINTALMEYMGYGKFTVLISSRFIKNMIMLPVNTLVFFMLEPAMTYIKTRMRSVKKLEAINKAKNTER</sequence>
<evidence type="ECO:0008006" key="4">
    <source>
        <dbReference type="Google" id="ProtNLM"/>
    </source>
</evidence>
<evidence type="ECO:0000256" key="1">
    <source>
        <dbReference type="SAM" id="Phobius"/>
    </source>
</evidence>
<dbReference type="GO" id="GO:0022857">
    <property type="term" value="F:transmembrane transporter activity"/>
    <property type="evidence" value="ECO:0007669"/>
    <property type="project" value="InterPro"/>
</dbReference>
<organism evidence="2 3">
    <name type="scientific">Johnsonella ignava ATCC 51276</name>
    <dbReference type="NCBI Taxonomy" id="679200"/>
    <lineage>
        <taxon>Bacteria</taxon>
        <taxon>Bacillati</taxon>
        <taxon>Bacillota</taxon>
        <taxon>Clostridia</taxon>
        <taxon>Lachnospirales</taxon>
        <taxon>Lachnospiraceae</taxon>
        <taxon>Johnsonella</taxon>
    </lineage>
</organism>
<name>G5GH98_9FIRM</name>
<evidence type="ECO:0000313" key="3">
    <source>
        <dbReference type="Proteomes" id="UP000003011"/>
    </source>
</evidence>
<dbReference type="InterPro" id="IPR024529">
    <property type="entry name" value="ECF_trnsprt_substrate-spec"/>
</dbReference>
<keyword evidence="3" id="KW-1185">Reference proteome</keyword>